<evidence type="ECO:0000256" key="1">
    <source>
        <dbReference type="SAM" id="Phobius"/>
    </source>
</evidence>
<dbReference type="RefSeq" id="WP_062282193.1">
    <property type="nucleotide sequence ID" value="NZ_LTBC01000002.1"/>
</dbReference>
<protein>
    <submittedName>
        <fullName evidence="2">Uncharacterized protein</fullName>
    </submittedName>
</protein>
<feature type="transmembrane region" description="Helical" evidence="1">
    <location>
        <begin position="52"/>
        <end position="72"/>
    </location>
</feature>
<keyword evidence="1" id="KW-0472">Membrane</keyword>
<feature type="transmembrane region" description="Helical" evidence="1">
    <location>
        <begin position="12"/>
        <end position="40"/>
    </location>
</feature>
<sequence>MNKALVDLFNNLFGIFVLIAVLIGALVAFMFGAGFLIGGPAATQIALIGKKFLDYAIKIAAVGVLFGLFSFYTRGIHELTLSNDHQESETRELA</sequence>
<dbReference type="EMBL" id="LTBC01000002">
    <property type="protein sequence ID" value="KYH33184.1"/>
    <property type="molecule type" value="Genomic_DNA"/>
</dbReference>
<dbReference type="Proteomes" id="UP000075670">
    <property type="component" value="Unassembled WGS sequence"/>
</dbReference>
<evidence type="ECO:0000313" key="2">
    <source>
        <dbReference type="EMBL" id="KYH33184.1"/>
    </source>
</evidence>
<proteinExistence type="predicted"/>
<dbReference type="AlphaFoldDB" id="A0A151AZV8"/>
<keyword evidence="1" id="KW-1133">Transmembrane helix</keyword>
<dbReference type="OrthoDB" id="2112799at2"/>
<organism evidence="2 3">
    <name type="scientific">Moorella mulderi DSM 14980</name>
    <dbReference type="NCBI Taxonomy" id="1122241"/>
    <lineage>
        <taxon>Bacteria</taxon>
        <taxon>Bacillati</taxon>
        <taxon>Bacillota</taxon>
        <taxon>Clostridia</taxon>
        <taxon>Neomoorellales</taxon>
        <taxon>Neomoorellaceae</taxon>
        <taxon>Neomoorella</taxon>
    </lineage>
</organism>
<comment type="caution">
    <text evidence="2">The sequence shown here is derived from an EMBL/GenBank/DDBJ whole genome shotgun (WGS) entry which is preliminary data.</text>
</comment>
<accession>A0A151AZV8</accession>
<gene>
    <name evidence="2" type="ORF">MOMUL_09640</name>
</gene>
<evidence type="ECO:0000313" key="3">
    <source>
        <dbReference type="Proteomes" id="UP000075670"/>
    </source>
</evidence>
<keyword evidence="3" id="KW-1185">Reference proteome</keyword>
<reference evidence="2 3" key="1">
    <citation type="submission" date="2016-02" db="EMBL/GenBank/DDBJ databases">
        <title>Genome sequence of Moorella mulderi DSM 14980.</title>
        <authorList>
            <person name="Poehlein A."/>
            <person name="Daniel R."/>
        </authorList>
    </citation>
    <scope>NUCLEOTIDE SEQUENCE [LARGE SCALE GENOMIC DNA]</scope>
    <source>
        <strain evidence="2 3">DSM 14980</strain>
    </source>
</reference>
<keyword evidence="1" id="KW-0812">Transmembrane</keyword>
<name>A0A151AZV8_9FIRM</name>